<dbReference type="InterPro" id="IPR001763">
    <property type="entry name" value="Rhodanese-like_dom"/>
</dbReference>
<feature type="domain" description="Rhodanese" evidence="2">
    <location>
        <begin position="415"/>
        <end position="498"/>
    </location>
</feature>
<dbReference type="GO" id="GO:0070813">
    <property type="term" value="P:hydrogen sulfide metabolic process"/>
    <property type="evidence" value="ECO:0007669"/>
    <property type="project" value="TreeGrafter"/>
</dbReference>
<proteinExistence type="predicted"/>
<dbReference type="AlphaFoldDB" id="A0A326RN09"/>
<evidence type="ECO:0000259" key="2">
    <source>
        <dbReference type="PROSITE" id="PS50206"/>
    </source>
</evidence>
<dbReference type="PROSITE" id="PS00380">
    <property type="entry name" value="RHODANESE_1"/>
    <property type="match status" value="1"/>
</dbReference>
<dbReference type="GO" id="GO:0046872">
    <property type="term" value="F:metal ion binding"/>
    <property type="evidence" value="ECO:0007669"/>
    <property type="project" value="UniProtKB-KW"/>
</dbReference>
<dbReference type="InterPro" id="IPR044528">
    <property type="entry name" value="POD-like_MBL-fold"/>
</dbReference>
<dbReference type="FunFam" id="3.60.15.10:FF:000030">
    <property type="entry name" value="Metallo-beta-lactamase family protein"/>
    <property type="match status" value="1"/>
</dbReference>
<sequence length="501" mass="54880">MGIDFSCFKFTSQNALRQVLRPVSEFVPCDLGHGNQEESGDTFAQSKEKTIKNMNIQQFYDEGLAHASYAILSEGKVALVDPGRNPQQYYDFAEANDARIVAVIETHPHADFVSSHLEFHKNEGATIYVSKLVGAEYPHTGFDEGDSFQMGKVTFHALHTPGHSPDSISILLKDENGKDHALFSGDTLFIGDVGRPDLREKAGNMTAQREELARMMYHTVQNKLKPLGDDVLVYPAHGAGSLCGKNLSDARQSTIGEQRATNWAFSDLDEKTFMDSLLQGQPYIPKYFGYDVDMNKKGAPAYQRSISQVSIWPEGATLPADALVIDTRKQAQFAAGHIPGAINIMNGGKFETWLGSIVGPEERFFLVADSTAELEILIYKAAKIGYEQLIHGAVVNPAGMTETGAFFDVEAFKANPDGYTIVDIRSRDEHANTPIFEEALNIPLQELRERASEIPTEKPVLVHCAGGYRSAAGSSIVAGALKGAQVLDFSEAIKDFQTVAH</sequence>
<evidence type="ECO:0000313" key="4">
    <source>
        <dbReference type="Proteomes" id="UP000248917"/>
    </source>
</evidence>
<dbReference type="GO" id="GO:0016787">
    <property type="term" value="F:hydrolase activity"/>
    <property type="evidence" value="ECO:0007669"/>
    <property type="project" value="UniProtKB-KW"/>
</dbReference>
<dbReference type="InterPro" id="IPR051682">
    <property type="entry name" value="Mito_Persulfide_Diox"/>
</dbReference>
<dbReference type="InterPro" id="IPR001279">
    <property type="entry name" value="Metallo-B-lactamas"/>
</dbReference>
<dbReference type="SUPFAM" id="SSF56281">
    <property type="entry name" value="Metallo-hydrolase/oxidoreductase"/>
    <property type="match status" value="1"/>
</dbReference>
<dbReference type="Pfam" id="PF00753">
    <property type="entry name" value="Lactamase_B"/>
    <property type="match status" value="1"/>
</dbReference>
<dbReference type="GO" id="GO:0050313">
    <property type="term" value="F:sulfur dioxygenase activity"/>
    <property type="evidence" value="ECO:0007669"/>
    <property type="project" value="InterPro"/>
</dbReference>
<keyword evidence="4" id="KW-1185">Reference proteome</keyword>
<dbReference type="PANTHER" id="PTHR43084">
    <property type="entry name" value="PERSULFIDE DIOXYGENASE ETHE1"/>
    <property type="match status" value="1"/>
</dbReference>
<dbReference type="SMART" id="SM00849">
    <property type="entry name" value="Lactamase_B"/>
    <property type="match status" value="1"/>
</dbReference>
<accession>A0A326RN09</accession>
<dbReference type="PROSITE" id="PS50206">
    <property type="entry name" value="RHODANESE_3"/>
    <property type="match status" value="2"/>
</dbReference>
<dbReference type="PANTHER" id="PTHR43084:SF1">
    <property type="entry name" value="PERSULFIDE DIOXYGENASE ETHE1, MITOCHONDRIAL"/>
    <property type="match status" value="1"/>
</dbReference>
<dbReference type="InterPro" id="IPR036873">
    <property type="entry name" value="Rhodanese-like_dom_sf"/>
</dbReference>
<name>A0A326RN09_9BACT</name>
<dbReference type="GO" id="GO:0006749">
    <property type="term" value="P:glutathione metabolic process"/>
    <property type="evidence" value="ECO:0007669"/>
    <property type="project" value="InterPro"/>
</dbReference>
<dbReference type="EMBL" id="QKTX01000011">
    <property type="protein sequence ID" value="PZV80888.1"/>
    <property type="molecule type" value="Genomic_DNA"/>
</dbReference>
<dbReference type="InterPro" id="IPR001307">
    <property type="entry name" value="Thiosulphate_STrfase_CS"/>
</dbReference>
<dbReference type="CDD" id="cd07724">
    <property type="entry name" value="POD-like_MBL-fold"/>
    <property type="match status" value="1"/>
</dbReference>
<dbReference type="CDD" id="cd00158">
    <property type="entry name" value="RHOD"/>
    <property type="match status" value="1"/>
</dbReference>
<dbReference type="Gene3D" id="3.60.15.10">
    <property type="entry name" value="Ribonuclease Z/Hydroxyacylglutathione hydrolase-like"/>
    <property type="match status" value="1"/>
</dbReference>
<dbReference type="InterPro" id="IPR036866">
    <property type="entry name" value="RibonucZ/Hydroxyglut_hydro"/>
</dbReference>
<evidence type="ECO:0000313" key="3">
    <source>
        <dbReference type="EMBL" id="PZV80888.1"/>
    </source>
</evidence>
<protein>
    <submittedName>
        <fullName evidence="3">Glyoxylase-like metal-dependent hydrolase (Beta-lactamase superfamily II)</fullName>
    </submittedName>
</protein>
<dbReference type="GO" id="GO:0004792">
    <property type="term" value="F:thiosulfate-cyanide sulfurtransferase activity"/>
    <property type="evidence" value="ECO:0007669"/>
    <property type="project" value="InterPro"/>
</dbReference>
<evidence type="ECO:0000256" key="1">
    <source>
        <dbReference type="ARBA" id="ARBA00022723"/>
    </source>
</evidence>
<dbReference type="Gene3D" id="3.40.250.10">
    <property type="entry name" value="Rhodanese-like domain"/>
    <property type="match status" value="2"/>
</dbReference>
<dbReference type="Proteomes" id="UP000248917">
    <property type="component" value="Unassembled WGS sequence"/>
</dbReference>
<gene>
    <name evidence="3" type="ORF">CLV31_11154</name>
</gene>
<keyword evidence="3" id="KW-0378">Hydrolase</keyword>
<comment type="caution">
    <text evidence="3">The sequence shown here is derived from an EMBL/GenBank/DDBJ whole genome shotgun (WGS) entry which is preliminary data.</text>
</comment>
<feature type="domain" description="Rhodanese" evidence="2">
    <location>
        <begin position="318"/>
        <end position="367"/>
    </location>
</feature>
<dbReference type="Pfam" id="PF00581">
    <property type="entry name" value="Rhodanese"/>
    <property type="match status" value="2"/>
</dbReference>
<reference evidence="3 4" key="1">
    <citation type="submission" date="2018-06" db="EMBL/GenBank/DDBJ databases">
        <title>Genomic Encyclopedia of Archaeal and Bacterial Type Strains, Phase II (KMG-II): from individual species to whole genera.</title>
        <authorList>
            <person name="Goeker M."/>
        </authorList>
    </citation>
    <scope>NUCLEOTIDE SEQUENCE [LARGE SCALE GENOMIC DNA]</scope>
    <source>
        <strain evidence="3 4">T4</strain>
    </source>
</reference>
<dbReference type="SUPFAM" id="SSF52821">
    <property type="entry name" value="Rhodanese/Cell cycle control phosphatase"/>
    <property type="match status" value="2"/>
</dbReference>
<keyword evidence="1" id="KW-0479">Metal-binding</keyword>
<organism evidence="3 4">
    <name type="scientific">Algoriphagus aquaeductus</name>
    <dbReference type="NCBI Taxonomy" id="475299"/>
    <lineage>
        <taxon>Bacteria</taxon>
        <taxon>Pseudomonadati</taxon>
        <taxon>Bacteroidota</taxon>
        <taxon>Cytophagia</taxon>
        <taxon>Cytophagales</taxon>
        <taxon>Cyclobacteriaceae</taxon>
        <taxon>Algoriphagus</taxon>
    </lineage>
</organism>